<feature type="binding site" evidence="9">
    <location>
        <position position="312"/>
    </location>
    <ligand>
        <name>ATP</name>
        <dbReference type="ChEBI" id="CHEBI:30616"/>
    </ligand>
</feature>
<comment type="pathway">
    <text evidence="1 9">Polyol metabolism; glycerol degradation via glycerol kinase pathway; sn-glycerol 3-phosphate from glycerol: step 1/1.</text>
</comment>
<feature type="binding site" evidence="9">
    <location>
        <position position="244"/>
    </location>
    <ligand>
        <name>glycerol</name>
        <dbReference type="ChEBI" id="CHEBI:17754"/>
    </ligand>
</feature>
<feature type="binding site" evidence="9">
    <location>
        <position position="83"/>
    </location>
    <ligand>
        <name>glycerol</name>
        <dbReference type="ChEBI" id="CHEBI:17754"/>
    </ligand>
</feature>
<comment type="activity regulation">
    <text evidence="9">Inhibited by fructose 1,6-bisphosphate (FBP).</text>
</comment>
<evidence type="ECO:0000259" key="12">
    <source>
        <dbReference type="Pfam" id="PF02782"/>
    </source>
</evidence>
<dbReference type="FunFam" id="3.30.420.40:FF:000007">
    <property type="entry name" value="Glycerol kinase"/>
    <property type="match status" value="1"/>
</dbReference>
<feature type="binding site" evidence="9">
    <location>
        <position position="308"/>
    </location>
    <ligand>
        <name>ATP</name>
        <dbReference type="ChEBI" id="CHEBI:30616"/>
    </ligand>
</feature>
<comment type="caution">
    <text evidence="13">The sequence shown here is derived from an EMBL/GenBank/DDBJ whole genome shotgun (WGS) entry which is preliminary data.</text>
</comment>
<comment type="function">
    <text evidence="9">Key enzyme in the regulation of glycerol uptake and metabolism. Catalyzes the phosphorylation of glycerol to yield sn-glycerol 3-phosphate.</text>
</comment>
<evidence type="ECO:0000313" key="13">
    <source>
        <dbReference type="EMBL" id="MCW6507885.1"/>
    </source>
</evidence>
<dbReference type="InterPro" id="IPR018484">
    <property type="entry name" value="FGGY_N"/>
</dbReference>
<feature type="binding site" evidence="9">
    <location>
        <position position="82"/>
    </location>
    <ligand>
        <name>sn-glycerol 3-phosphate</name>
        <dbReference type="ChEBI" id="CHEBI:57597"/>
    </ligand>
</feature>
<dbReference type="PROSITE" id="PS00933">
    <property type="entry name" value="FGGY_KINASES_1"/>
    <property type="match status" value="1"/>
</dbReference>
<feature type="binding site" evidence="9">
    <location>
        <position position="13"/>
    </location>
    <ligand>
        <name>ATP</name>
        <dbReference type="ChEBI" id="CHEBI:30616"/>
    </ligand>
</feature>
<dbReference type="InterPro" id="IPR018485">
    <property type="entry name" value="FGGY_C"/>
</dbReference>
<dbReference type="RefSeq" id="WP_282584255.1">
    <property type="nucleotide sequence ID" value="NZ_JAMOIM010000004.1"/>
</dbReference>
<feature type="binding site" evidence="9">
    <location>
        <position position="12"/>
    </location>
    <ligand>
        <name>sn-glycerol 3-phosphate</name>
        <dbReference type="ChEBI" id="CHEBI:57597"/>
    </ligand>
</feature>
<dbReference type="EC" id="2.7.1.30" evidence="9"/>
<dbReference type="NCBIfam" id="TIGR01311">
    <property type="entry name" value="glycerol_kin"/>
    <property type="match status" value="1"/>
</dbReference>
<dbReference type="SUPFAM" id="SSF53067">
    <property type="entry name" value="Actin-like ATPase domain"/>
    <property type="match status" value="2"/>
</dbReference>
<organism evidence="13 14">
    <name type="scientific">Lichenifustis flavocetrariae</name>
    <dbReference type="NCBI Taxonomy" id="2949735"/>
    <lineage>
        <taxon>Bacteria</taxon>
        <taxon>Pseudomonadati</taxon>
        <taxon>Pseudomonadota</taxon>
        <taxon>Alphaproteobacteria</taxon>
        <taxon>Hyphomicrobiales</taxon>
        <taxon>Lichenihabitantaceae</taxon>
        <taxon>Lichenifustis</taxon>
    </lineage>
</organism>
<dbReference type="PANTHER" id="PTHR10196:SF78">
    <property type="entry name" value="GLYCEROL KINASE"/>
    <property type="match status" value="1"/>
</dbReference>
<feature type="binding site" evidence="9">
    <location>
        <position position="308"/>
    </location>
    <ligand>
        <name>ADP</name>
        <dbReference type="ChEBI" id="CHEBI:456216"/>
    </ligand>
</feature>
<evidence type="ECO:0000256" key="4">
    <source>
        <dbReference type="ARBA" id="ARBA00022741"/>
    </source>
</evidence>
<evidence type="ECO:0000259" key="11">
    <source>
        <dbReference type="Pfam" id="PF00370"/>
    </source>
</evidence>
<dbReference type="Proteomes" id="UP001165667">
    <property type="component" value="Unassembled WGS sequence"/>
</dbReference>
<dbReference type="InterPro" id="IPR018483">
    <property type="entry name" value="Carb_kinase_FGGY_CS"/>
</dbReference>
<evidence type="ECO:0000256" key="8">
    <source>
        <dbReference type="ARBA" id="ARBA00052101"/>
    </source>
</evidence>
<protein>
    <recommendedName>
        <fullName evidence="9">Glycerol kinase</fullName>
        <ecNumber evidence="9">2.7.1.30</ecNumber>
    </recommendedName>
    <alternativeName>
        <fullName evidence="9">ATP:glycerol 3-phosphotransferase</fullName>
    </alternativeName>
    <alternativeName>
        <fullName evidence="9">Glycerokinase</fullName>
        <shortName evidence="9">GK</shortName>
    </alternativeName>
</protein>
<feature type="binding site" evidence="9">
    <location>
        <position position="134"/>
    </location>
    <ligand>
        <name>sn-glycerol 3-phosphate</name>
        <dbReference type="ChEBI" id="CHEBI:57597"/>
    </ligand>
</feature>
<dbReference type="PIRSF" id="PIRSF000538">
    <property type="entry name" value="GlpK"/>
    <property type="match status" value="1"/>
</dbReference>
<dbReference type="HAMAP" id="MF_00186">
    <property type="entry name" value="Glycerol_kin"/>
    <property type="match status" value="1"/>
</dbReference>
<feature type="binding site" evidence="9">
    <location>
        <position position="265"/>
    </location>
    <ligand>
        <name>ADP</name>
        <dbReference type="ChEBI" id="CHEBI:456216"/>
    </ligand>
</feature>
<dbReference type="GO" id="GO:0005524">
    <property type="term" value="F:ATP binding"/>
    <property type="evidence" value="ECO:0007669"/>
    <property type="project" value="UniProtKB-UniRule"/>
</dbReference>
<dbReference type="Gene3D" id="3.30.420.40">
    <property type="match status" value="2"/>
</dbReference>
<evidence type="ECO:0000256" key="6">
    <source>
        <dbReference type="ARBA" id="ARBA00022798"/>
    </source>
</evidence>
<dbReference type="FunFam" id="3.30.420.40:FF:000008">
    <property type="entry name" value="Glycerol kinase"/>
    <property type="match status" value="1"/>
</dbReference>
<keyword evidence="6 9" id="KW-0319">Glycerol metabolism</keyword>
<keyword evidence="7 9" id="KW-0067">ATP-binding</keyword>
<feature type="binding site" evidence="9">
    <location>
        <position position="12"/>
    </location>
    <ligand>
        <name>ATP</name>
        <dbReference type="ChEBI" id="CHEBI:30616"/>
    </ligand>
</feature>
<evidence type="ECO:0000256" key="7">
    <source>
        <dbReference type="ARBA" id="ARBA00022840"/>
    </source>
</evidence>
<comment type="caution">
    <text evidence="9">Lacks conserved residue(s) required for the propagation of feature annotation.</text>
</comment>
<dbReference type="GO" id="GO:0004370">
    <property type="term" value="F:glycerol kinase activity"/>
    <property type="evidence" value="ECO:0007669"/>
    <property type="project" value="UniProtKB-UniRule"/>
</dbReference>
<dbReference type="PROSITE" id="PS00445">
    <property type="entry name" value="FGGY_KINASES_2"/>
    <property type="match status" value="1"/>
</dbReference>
<name>A0AA41YZU9_9HYPH</name>
<evidence type="ECO:0000256" key="2">
    <source>
        <dbReference type="ARBA" id="ARBA00009156"/>
    </source>
</evidence>
<dbReference type="Pfam" id="PF00370">
    <property type="entry name" value="FGGY_N"/>
    <property type="match status" value="1"/>
</dbReference>
<reference evidence="13" key="1">
    <citation type="submission" date="2022-05" db="EMBL/GenBank/DDBJ databases">
        <authorList>
            <person name="Pankratov T."/>
        </authorList>
    </citation>
    <scope>NUCLEOTIDE SEQUENCE</scope>
    <source>
        <strain evidence="13">BP6-180914</strain>
    </source>
</reference>
<feature type="binding site" evidence="9">
    <location>
        <position position="16"/>
    </location>
    <ligand>
        <name>ADP</name>
        <dbReference type="ChEBI" id="CHEBI:456216"/>
    </ligand>
</feature>
<dbReference type="NCBIfam" id="NF000756">
    <property type="entry name" value="PRK00047.1"/>
    <property type="match status" value="1"/>
</dbReference>
<evidence type="ECO:0000256" key="1">
    <source>
        <dbReference type="ARBA" id="ARBA00005190"/>
    </source>
</evidence>
<dbReference type="Pfam" id="PF02782">
    <property type="entry name" value="FGGY_C"/>
    <property type="match status" value="1"/>
</dbReference>
<proteinExistence type="inferred from homology"/>
<dbReference type="InterPro" id="IPR043129">
    <property type="entry name" value="ATPase_NBD"/>
</dbReference>
<evidence type="ECO:0000256" key="10">
    <source>
        <dbReference type="RuleBase" id="RU003733"/>
    </source>
</evidence>
<dbReference type="PANTHER" id="PTHR10196">
    <property type="entry name" value="SUGAR KINASE"/>
    <property type="match status" value="1"/>
</dbReference>
<comment type="similarity">
    <text evidence="2 9 10">Belongs to the FGGY kinase family.</text>
</comment>
<keyword evidence="5 9" id="KW-0418">Kinase</keyword>
<evidence type="ECO:0000313" key="14">
    <source>
        <dbReference type="Proteomes" id="UP001165667"/>
    </source>
</evidence>
<feature type="binding site" evidence="9">
    <location>
        <position position="82"/>
    </location>
    <ligand>
        <name>glycerol</name>
        <dbReference type="ChEBI" id="CHEBI:17754"/>
    </ligand>
</feature>
<evidence type="ECO:0000256" key="9">
    <source>
        <dbReference type="HAMAP-Rule" id="MF_00186"/>
    </source>
</evidence>
<feature type="binding site" evidence="9">
    <location>
        <position position="412"/>
    </location>
    <ligand>
        <name>ADP</name>
        <dbReference type="ChEBI" id="CHEBI:456216"/>
    </ligand>
</feature>
<keyword evidence="4 9" id="KW-0547">Nucleotide-binding</keyword>
<dbReference type="GO" id="GO:0019563">
    <property type="term" value="P:glycerol catabolic process"/>
    <property type="evidence" value="ECO:0007669"/>
    <property type="project" value="UniProtKB-UniRule"/>
</dbReference>
<feature type="binding site" evidence="9">
    <location>
        <position position="12"/>
    </location>
    <ligand>
        <name>ADP</name>
        <dbReference type="ChEBI" id="CHEBI:456216"/>
    </ligand>
</feature>
<sequence length="498" mass="53133">MPPAILVIDQGTTSTRAIVFGPDALPVATAQEEFPQFYPYPGWVEHDPKDLWRTTLSTARIALAKATDQGLTIAALGITNQRETVVIWDRKTGAPIHNAIVWQDRRTAQACADLKQDGAEALVQKTSGLLLDPYFSATKIAWLLDHVSGARARAERGELAFGTVDSYLLWQFTNGKVHATDATNASRTALFDIHSGQWDTDLLALFGVPAAMLPEVRDCAAEFGTAAASHLGEALPIRGIAGDQQAALIGQACFDPGMVKSTFGTGAFVLLNTGTSPVASTHRLLTTVAYQLKGRRHYAIEGSIFAAGATVQWLRDGLGIVRSSAETGQLAAQSDPDQHVYLVPAFVGLGAPIWDADARGTIVGITRGTTRREIARAALESVAYQTLDLVEAMRADFNAGDGAAAVIRADGGMSASDWTMQSVADMIDAPVDRPVVLETTALGAGYLAGLQSGLYPEPEIFAKAWHCDKRFTPGMDAATRHAKVTGWRAAIARTVLKP</sequence>
<evidence type="ECO:0000256" key="5">
    <source>
        <dbReference type="ARBA" id="ARBA00022777"/>
    </source>
</evidence>
<dbReference type="InterPro" id="IPR005999">
    <property type="entry name" value="Glycerol_kin"/>
</dbReference>
<feature type="binding site" evidence="9">
    <location>
        <position position="243"/>
    </location>
    <ligand>
        <name>sn-glycerol 3-phosphate</name>
        <dbReference type="ChEBI" id="CHEBI:57597"/>
    </ligand>
</feature>
<feature type="binding site" evidence="9">
    <location>
        <position position="412"/>
    </location>
    <ligand>
        <name>ATP</name>
        <dbReference type="ChEBI" id="CHEBI:30616"/>
    </ligand>
</feature>
<feature type="binding site" evidence="9">
    <location>
        <position position="265"/>
    </location>
    <ligand>
        <name>ATP</name>
        <dbReference type="ChEBI" id="CHEBI:30616"/>
    </ligand>
</feature>
<dbReference type="InterPro" id="IPR000577">
    <property type="entry name" value="Carb_kinase_FGGY"/>
</dbReference>
<feature type="binding site" evidence="9">
    <location>
        <position position="83"/>
    </location>
    <ligand>
        <name>sn-glycerol 3-phosphate</name>
        <dbReference type="ChEBI" id="CHEBI:57597"/>
    </ligand>
</feature>
<gene>
    <name evidence="9 13" type="primary">glpK</name>
    <name evidence="13" type="ORF">M8523_07615</name>
</gene>
<feature type="binding site" evidence="9">
    <location>
        <position position="14"/>
    </location>
    <ligand>
        <name>ATP</name>
        <dbReference type="ChEBI" id="CHEBI:30616"/>
    </ligand>
</feature>
<dbReference type="GO" id="GO:0006072">
    <property type="term" value="P:glycerol-3-phosphate metabolic process"/>
    <property type="evidence" value="ECO:0007669"/>
    <property type="project" value="InterPro"/>
</dbReference>
<feature type="domain" description="Carbohydrate kinase FGGY N-terminal" evidence="11">
    <location>
        <begin position="5"/>
        <end position="250"/>
    </location>
</feature>
<dbReference type="AlphaFoldDB" id="A0AA41YZU9"/>
<feature type="binding site" evidence="9">
    <location>
        <position position="243"/>
    </location>
    <ligand>
        <name>glycerol</name>
        <dbReference type="ChEBI" id="CHEBI:17754"/>
    </ligand>
</feature>
<keyword evidence="3 9" id="KW-0808">Transferase</keyword>
<comment type="catalytic activity">
    <reaction evidence="8 9">
        <text>glycerol + ATP = sn-glycerol 3-phosphate + ADP + H(+)</text>
        <dbReference type="Rhea" id="RHEA:21644"/>
        <dbReference type="ChEBI" id="CHEBI:15378"/>
        <dbReference type="ChEBI" id="CHEBI:17754"/>
        <dbReference type="ChEBI" id="CHEBI:30616"/>
        <dbReference type="ChEBI" id="CHEBI:57597"/>
        <dbReference type="ChEBI" id="CHEBI:456216"/>
        <dbReference type="EC" id="2.7.1.30"/>
    </reaction>
</comment>
<dbReference type="EMBL" id="JAMOIM010000004">
    <property type="protein sequence ID" value="MCW6507885.1"/>
    <property type="molecule type" value="Genomic_DNA"/>
</dbReference>
<accession>A0AA41YZU9</accession>
<feature type="domain" description="Carbohydrate kinase FGGY C-terminal" evidence="12">
    <location>
        <begin position="261"/>
        <end position="450"/>
    </location>
</feature>
<keyword evidence="14" id="KW-1185">Reference proteome</keyword>
<dbReference type="GO" id="GO:0005829">
    <property type="term" value="C:cytosol"/>
    <property type="evidence" value="ECO:0007669"/>
    <property type="project" value="TreeGrafter"/>
</dbReference>
<dbReference type="CDD" id="cd07786">
    <property type="entry name" value="FGGY_EcGK_like"/>
    <property type="match status" value="1"/>
</dbReference>
<evidence type="ECO:0000256" key="3">
    <source>
        <dbReference type="ARBA" id="ARBA00022679"/>
    </source>
</evidence>
<feature type="binding site" evidence="9">
    <location>
        <position position="134"/>
    </location>
    <ligand>
        <name>glycerol</name>
        <dbReference type="ChEBI" id="CHEBI:17754"/>
    </ligand>
</feature>